<keyword evidence="5 9" id="KW-0418">Kinase</keyword>
<sequence length="271" mass="28327">MAEREPGPGDVLGGRYEIHSELGRGGMATVYRGRDTLLHRRVAVKVFRDAFAESVDPQRRTQEMQLLAAVNHPSVVSVLDASTGDGVLGPYLVMELVDGDDLGALLHRARGPLAADFARRIVADVASALQALHERGVVHRDVKPANILVPSGAVVSTATVAAKLTDFGIAQLVDAAARTAPETVLGTAAYLSPEQVRGAPPRPASDVYSLGLVLLEALTGQRAFPGAAAEAAMARLHRSPALPADASPALAELLSRMTALDPAHRPAAADV</sequence>
<dbReference type="Gene3D" id="3.30.200.20">
    <property type="entry name" value="Phosphorylase Kinase, domain 1"/>
    <property type="match status" value="1"/>
</dbReference>
<dbReference type="EMBL" id="JBHUEA010000030">
    <property type="protein sequence ID" value="MFD1722839.1"/>
    <property type="molecule type" value="Genomic_DNA"/>
</dbReference>
<dbReference type="InterPro" id="IPR017441">
    <property type="entry name" value="Protein_kinase_ATP_BS"/>
</dbReference>
<dbReference type="InterPro" id="IPR011009">
    <property type="entry name" value="Kinase-like_dom_sf"/>
</dbReference>
<dbReference type="Pfam" id="PF00069">
    <property type="entry name" value="Pkinase"/>
    <property type="match status" value="1"/>
</dbReference>
<evidence type="ECO:0000259" key="8">
    <source>
        <dbReference type="PROSITE" id="PS50011"/>
    </source>
</evidence>
<dbReference type="SMART" id="SM00220">
    <property type="entry name" value="S_TKc"/>
    <property type="match status" value="1"/>
</dbReference>
<dbReference type="EC" id="2.7.11.1" evidence="2"/>
<evidence type="ECO:0000256" key="4">
    <source>
        <dbReference type="ARBA" id="ARBA00022741"/>
    </source>
</evidence>
<dbReference type="PROSITE" id="PS00108">
    <property type="entry name" value="PROTEIN_KINASE_ST"/>
    <property type="match status" value="1"/>
</dbReference>
<keyword evidence="6 7" id="KW-0067">ATP-binding</keyword>
<evidence type="ECO:0000256" key="6">
    <source>
        <dbReference type="ARBA" id="ARBA00022840"/>
    </source>
</evidence>
<evidence type="ECO:0000313" key="9">
    <source>
        <dbReference type="EMBL" id="MFD1722839.1"/>
    </source>
</evidence>
<gene>
    <name evidence="9" type="ORF">ACFSBI_14895</name>
</gene>
<protein>
    <recommendedName>
        <fullName evidence="2">non-specific serine/threonine protein kinase</fullName>
        <ecNumber evidence="2">2.7.11.1</ecNumber>
    </recommendedName>
</protein>
<reference evidence="10" key="1">
    <citation type="journal article" date="2019" name="Int. J. Syst. Evol. Microbiol.">
        <title>The Global Catalogue of Microorganisms (GCM) 10K type strain sequencing project: providing services to taxonomists for standard genome sequencing and annotation.</title>
        <authorList>
            <consortium name="The Broad Institute Genomics Platform"/>
            <consortium name="The Broad Institute Genome Sequencing Center for Infectious Disease"/>
            <person name="Wu L."/>
            <person name="Ma J."/>
        </authorList>
    </citation>
    <scope>NUCLEOTIDE SEQUENCE [LARGE SCALE GENOMIC DNA]</scope>
    <source>
        <strain evidence="10">CGMCC 1.12471</strain>
    </source>
</reference>
<proteinExistence type="inferred from homology"/>
<dbReference type="RefSeq" id="WP_377936294.1">
    <property type="nucleotide sequence ID" value="NZ_JBHUEA010000030.1"/>
</dbReference>
<organism evidence="9 10">
    <name type="scientific">Amnibacterium endophyticum</name>
    <dbReference type="NCBI Taxonomy" id="2109337"/>
    <lineage>
        <taxon>Bacteria</taxon>
        <taxon>Bacillati</taxon>
        <taxon>Actinomycetota</taxon>
        <taxon>Actinomycetes</taxon>
        <taxon>Micrococcales</taxon>
        <taxon>Microbacteriaceae</taxon>
        <taxon>Amnibacterium</taxon>
    </lineage>
</organism>
<dbReference type="SUPFAM" id="SSF56112">
    <property type="entry name" value="Protein kinase-like (PK-like)"/>
    <property type="match status" value="1"/>
</dbReference>
<comment type="similarity">
    <text evidence="1">Belongs to the protein kinase superfamily. NEK Ser/Thr protein kinase family. NIMA subfamily.</text>
</comment>
<dbReference type="Gene3D" id="1.10.510.10">
    <property type="entry name" value="Transferase(Phosphotransferase) domain 1"/>
    <property type="match status" value="1"/>
</dbReference>
<keyword evidence="10" id="KW-1185">Reference proteome</keyword>
<evidence type="ECO:0000256" key="2">
    <source>
        <dbReference type="ARBA" id="ARBA00012513"/>
    </source>
</evidence>
<feature type="domain" description="Protein kinase" evidence="8">
    <location>
        <begin position="16"/>
        <end position="271"/>
    </location>
</feature>
<dbReference type="InterPro" id="IPR000719">
    <property type="entry name" value="Prot_kinase_dom"/>
</dbReference>
<dbReference type="CDD" id="cd14014">
    <property type="entry name" value="STKc_PknB_like"/>
    <property type="match status" value="1"/>
</dbReference>
<keyword evidence="3 9" id="KW-0808">Transferase</keyword>
<dbReference type="GO" id="GO:0004674">
    <property type="term" value="F:protein serine/threonine kinase activity"/>
    <property type="evidence" value="ECO:0007669"/>
    <property type="project" value="UniProtKB-EC"/>
</dbReference>
<keyword evidence="4 7" id="KW-0547">Nucleotide-binding</keyword>
<evidence type="ECO:0000256" key="7">
    <source>
        <dbReference type="PROSITE-ProRule" id="PRU10141"/>
    </source>
</evidence>
<dbReference type="PROSITE" id="PS00107">
    <property type="entry name" value="PROTEIN_KINASE_ATP"/>
    <property type="match status" value="1"/>
</dbReference>
<dbReference type="Proteomes" id="UP001597347">
    <property type="component" value="Unassembled WGS sequence"/>
</dbReference>
<accession>A0ABW4LI32</accession>
<comment type="caution">
    <text evidence="9">The sequence shown here is derived from an EMBL/GenBank/DDBJ whole genome shotgun (WGS) entry which is preliminary data.</text>
</comment>
<evidence type="ECO:0000256" key="1">
    <source>
        <dbReference type="ARBA" id="ARBA00010886"/>
    </source>
</evidence>
<dbReference type="PANTHER" id="PTHR43671">
    <property type="entry name" value="SERINE/THREONINE-PROTEIN KINASE NEK"/>
    <property type="match status" value="1"/>
</dbReference>
<feature type="non-terminal residue" evidence="9">
    <location>
        <position position="271"/>
    </location>
</feature>
<name>A0ABW4LI32_9MICO</name>
<dbReference type="PANTHER" id="PTHR43671:SF13">
    <property type="entry name" value="SERINE_THREONINE-PROTEIN KINASE NEK2"/>
    <property type="match status" value="1"/>
</dbReference>
<dbReference type="InterPro" id="IPR008271">
    <property type="entry name" value="Ser/Thr_kinase_AS"/>
</dbReference>
<feature type="binding site" evidence="7">
    <location>
        <position position="45"/>
    </location>
    <ligand>
        <name>ATP</name>
        <dbReference type="ChEBI" id="CHEBI:30616"/>
    </ligand>
</feature>
<evidence type="ECO:0000256" key="5">
    <source>
        <dbReference type="ARBA" id="ARBA00022777"/>
    </source>
</evidence>
<dbReference type="InterPro" id="IPR050660">
    <property type="entry name" value="NEK_Ser/Thr_kinase"/>
</dbReference>
<evidence type="ECO:0000313" key="10">
    <source>
        <dbReference type="Proteomes" id="UP001597347"/>
    </source>
</evidence>
<dbReference type="PROSITE" id="PS50011">
    <property type="entry name" value="PROTEIN_KINASE_DOM"/>
    <property type="match status" value="1"/>
</dbReference>
<dbReference type="PIRSF" id="PIRSF000654">
    <property type="entry name" value="Integrin-linked_kinase"/>
    <property type="match status" value="1"/>
</dbReference>
<evidence type="ECO:0000256" key="3">
    <source>
        <dbReference type="ARBA" id="ARBA00022679"/>
    </source>
</evidence>